<keyword evidence="2" id="KW-1185">Reference proteome</keyword>
<protein>
    <submittedName>
        <fullName evidence="1">583_t:CDS:1</fullName>
    </submittedName>
</protein>
<evidence type="ECO:0000313" key="1">
    <source>
        <dbReference type="EMBL" id="CAG8686797.1"/>
    </source>
</evidence>
<gene>
    <name evidence="1" type="ORF">ACOLOM_LOCUS9618</name>
</gene>
<proteinExistence type="predicted"/>
<dbReference type="Proteomes" id="UP000789525">
    <property type="component" value="Unassembled WGS sequence"/>
</dbReference>
<organism evidence="1 2">
    <name type="scientific">Acaulospora colombiana</name>
    <dbReference type="NCBI Taxonomy" id="27376"/>
    <lineage>
        <taxon>Eukaryota</taxon>
        <taxon>Fungi</taxon>
        <taxon>Fungi incertae sedis</taxon>
        <taxon>Mucoromycota</taxon>
        <taxon>Glomeromycotina</taxon>
        <taxon>Glomeromycetes</taxon>
        <taxon>Diversisporales</taxon>
        <taxon>Acaulosporaceae</taxon>
        <taxon>Acaulospora</taxon>
    </lineage>
</organism>
<reference evidence="1" key="1">
    <citation type="submission" date="2021-06" db="EMBL/GenBank/DDBJ databases">
        <authorList>
            <person name="Kallberg Y."/>
            <person name="Tangrot J."/>
            <person name="Rosling A."/>
        </authorList>
    </citation>
    <scope>NUCLEOTIDE SEQUENCE</scope>
    <source>
        <strain evidence="1">CL356</strain>
    </source>
</reference>
<comment type="caution">
    <text evidence="1">The sequence shown here is derived from an EMBL/GenBank/DDBJ whole genome shotgun (WGS) entry which is preliminary data.</text>
</comment>
<name>A0ACA9P0M8_9GLOM</name>
<evidence type="ECO:0000313" key="2">
    <source>
        <dbReference type="Proteomes" id="UP000789525"/>
    </source>
</evidence>
<dbReference type="EMBL" id="CAJVPT010028404">
    <property type="protein sequence ID" value="CAG8686797.1"/>
    <property type="molecule type" value="Genomic_DNA"/>
</dbReference>
<accession>A0ACA9P0M8</accession>
<sequence length="158" mass="17552">MTGRWGRDNGGNVPSRDHTTTSSTAEHPTALNIRAPNQETHRSTGPSDDLPTEEKSKHNVKQQLSRKGGNCRGQVVTSTPVWNAQRAIVLFEEETGEIRPCCHLTAGMKEHQRGTRPKEKNEKSLTRSHTAYKPTCPILLSGSNSWDPSTWETTKIPL</sequence>